<organism evidence="2 3">
    <name type="scientific">Phyllosticta capitalensis</name>
    <dbReference type="NCBI Taxonomy" id="121624"/>
    <lineage>
        <taxon>Eukaryota</taxon>
        <taxon>Fungi</taxon>
        <taxon>Dikarya</taxon>
        <taxon>Ascomycota</taxon>
        <taxon>Pezizomycotina</taxon>
        <taxon>Dothideomycetes</taxon>
        <taxon>Dothideomycetes incertae sedis</taxon>
        <taxon>Botryosphaeriales</taxon>
        <taxon>Phyllostictaceae</taxon>
        <taxon>Phyllosticta</taxon>
    </lineage>
</organism>
<dbReference type="EMBL" id="JBBWRZ010000011">
    <property type="protein sequence ID" value="KAK8226028.1"/>
    <property type="molecule type" value="Genomic_DNA"/>
</dbReference>
<evidence type="ECO:0000313" key="3">
    <source>
        <dbReference type="Proteomes" id="UP001492380"/>
    </source>
</evidence>
<proteinExistence type="predicted"/>
<sequence>MAVFVAVTVFIGLYWRLDSSTRAAGDAVWVVRVQVRRATSPGGCHGAQDESGCFERNRTVVRRYILIYSTGLNKLRWAGQRRCGSFRQVGELVDVSKGRCEVLPGSKSRGTHNYDCSLWLCTKER</sequence>
<evidence type="ECO:0000256" key="1">
    <source>
        <dbReference type="SAM" id="SignalP"/>
    </source>
</evidence>
<feature type="chain" id="PRO_5047089509" description="Secreted protein" evidence="1">
    <location>
        <begin position="20"/>
        <end position="125"/>
    </location>
</feature>
<accession>A0ABR1YCY4</accession>
<comment type="caution">
    <text evidence="2">The sequence shown here is derived from an EMBL/GenBank/DDBJ whole genome shotgun (WGS) entry which is preliminary data.</text>
</comment>
<gene>
    <name evidence="2" type="ORF">HDK90DRAFT_73760</name>
</gene>
<evidence type="ECO:0008006" key="4">
    <source>
        <dbReference type="Google" id="ProtNLM"/>
    </source>
</evidence>
<reference evidence="2 3" key="1">
    <citation type="submission" date="2024-04" db="EMBL/GenBank/DDBJ databases">
        <title>Phyllosticta paracitricarpa is synonymous to the EU quarantine fungus P. citricarpa based on phylogenomic analyses.</title>
        <authorList>
            <consortium name="Lawrence Berkeley National Laboratory"/>
            <person name="Van Ingen-Buijs V.A."/>
            <person name="Van Westerhoven A.C."/>
            <person name="Haridas S."/>
            <person name="Skiadas P."/>
            <person name="Martin F."/>
            <person name="Groenewald J.Z."/>
            <person name="Crous P.W."/>
            <person name="Seidl M.F."/>
        </authorList>
    </citation>
    <scope>NUCLEOTIDE SEQUENCE [LARGE SCALE GENOMIC DNA]</scope>
    <source>
        <strain evidence="2 3">CBS 123374</strain>
    </source>
</reference>
<keyword evidence="1" id="KW-0732">Signal</keyword>
<feature type="signal peptide" evidence="1">
    <location>
        <begin position="1"/>
        <end position="19"/>
    </location>
</feature>
<name>A0ABR1YCY4_9PEZI</name>
<protein>
    <recommendedName>
        <fullName evidence="4">Secreted protein</fullName>
    </recommendedName>
</protein>
<dbReference type="Proteomes" id="UP001492380">
    <property type="component" value="Unassembled WGS sequence"/>
</dbReference>
<evidence type="ECO:0000313" key="2">
    <source>
        <dbReference type="EMBL" id="KAK8226028.1"/>
    </source>
</evidence>
<keyword evidence="3" id="KW-1185">Reference proteome</keyword>